<evidence type="ECO:0000256" key="3">
    <source>
        <dbReference type="ARBA" id="ARBA00023306"/>
    </source>
</evidence>
<dbReference type="Gene3D" id="3.30.110.150">
    <property type="entry name" value="SepF-like protein"/>
    <property type="match status" value="1"/>
</dbReference>
<dbReference type="GO" id="GO:0000917">
    <property type="term" value="P:division septum assembly"/>
    <property type="evidence" value="ECO:0007669"/>
    <property type="project" value="UniProtKB-KW"/>
</dbReference>
<dbReference type="InterPro" id="IPR007561">
    <property type="entry name" value="Cell_div_SepF/SepF-rel"/>
</dbReference>
<dbReference type="AlphaFoldDB" id="A0A9E6MS91"/>
<dbReference type="EMBL" id="CP072829">
    <property type="protein sequence ID" value="QTU84766.1"/>
    <property type="molecule type" value="Genomic_DNA"/>
</dbReference>
<reference evidence="6 8" key="1">
    <citation type="submission" date="2019-11" db="EMBL/GenBank/DDBJ databases">
        <title>Eggerthellaceae novel genus isolated from the rectal contents of marmort.</title>
        <authorList>
            <person name="Zhang G."/>
        </authorList>
    </citation>
    <scope>NUCLEOTIDE SEQUENCE [LARGE SCALE GENOMIC DNA]</scope>
    <source>
        <strain evidence="6">Zg-886</strain>
        <strain evidence="8">zg-886</strain>
    </source>
</reference>
<dbReference type="InterPro" id="IPR038594">
    <property type="entry name" value="SepF-like_sf"/>
</dbReference>
<dbReference type="KEGG" id="ebz:J7S26_02250"/>
<gene>
    <name evidence="6" type="ORF">GMI68_08685</name>
    <name evidence="7" type="ORF">J7S26_02250</name>
</gene>
<feature type="region of interest" description="Disordered" evidence="5">
    <location>
        <begin position="1"/>
        <end position="82"/>
    </location>
</feature>
<dbReference type="Proteomes" id="UP000636394">
    <property type="component" value="Unassembled WGS sequence"/>
</dbReference>
<dbReference type="RefSeq" id="WP_166340248.1">
    <property type="nucleotide sequence ID" value="NZ_CP072829.1"/>
</dbReference>
<evidence type="ECO:0000313" key="8">
    <source>
        <dbReference type="Proteomes" id="UP000636394"/>
    </source>
</evidence>
<dbReference type="PANTHER" id="PTHR35798:SF1">
    <property type="entry name" value="CELL DIVISION PROTEIN SEPF"/>
    <property type="match status" value="1"/>
</dbReference>
<dbReference type="EMBL" id="WPCR01000012">
    <property type="protein sequence ID" value="NHM14827.1"/>
    <property type="molecule type" value="Genomic_DNA"/>
</dbReference>
<dbReference type="InterPro" id="IPR023052">
    <property type="entry name" value="Cell_div_SepF"/>
</dbReference>
<dbReference type="Proteomes" id="UP000671910">
    <property type="component" value="Chromosome"/>
</dbReference>
<dbReference type="Pfam" id="PF04472">
    <property type="entry name" value="SepF"/>
    <property type="match status" value="1"/>
</dbReference>
<feature type="region of interest" description="Disordered" evidence="5">
    <location>
        <begin position="97"/>
        <end position="150"/>
    </location>
</feature>
<evidence type="ECO:0000256" key="5">
    <source>
        <dbReference type="SAM" id="MobiDB-lite"/>
    </source>
</evidence>
<keyword evidence="3" id="KW-0131">Cell cycle</keyword>
<protein>
    <submittedName>
        <fullName evidence="7">Cell division protein SepF</fullName>
    </submittedName>
    <submittedName>
        <fullName evidence="6">DUF552 domain-containing protein</fullName>
    </submittedName>
</protein>
<reference evidence="7" key="2">
    <citation type="submission" date="2021-04" db="EMBL/GenBank/DDBJ databases">
        <title>Novel species in family Eggerthellaceae.</title>
        <authorList>
            <person name="Zhang G."/>
        </authorList>
    </citation>
    <scope>NUCLEOTIDE SEQUENCE</scope>
    <source>
        <strain evidence="7">Zg-886</strain>
    </source>
</reference>
<evidence type="ECO:0000256" key="4">
    <source>
        <dbReference type="ARBA" id="ARBA00044936"/>
    </source>
</evidence>
<feature type="compositionally biased region" description="Acidic residues" evidence="5">
    <location>
        <begin position="30"/>
        <end position="47"/>
    </location>
</feature>
<evidence type="ECO:0000313" key="7">
    <source>
        <dbReference type="EMBL" id="QTU84766.1"/>
    </source>
</evidence>
<evidence type="ECO:0000313" key="9">
    <source>
        <dbReference type="Proteomes" id="UP000671910"/>
    </source>
</evidence>
<sequence>MDSSRGRRSQGGVFDGLKSRLGFSGSTPPLDDDDEYGGGFAEFEEYGESYQPASDSSASAARDPYVSVTTRPAYARRPGGVSVPNLVSIEDVRARTQLPDSLQRDPLPPRQTTSARSGYRAERTMVETANPAHPSTPNGRAAAASNQERSESINRIIASADAERASGSGAGAASGRGAAYDPYDAYAGRAGGSHIPSRGLKVIKPREYGDVESVARAIKAGDAVVLALSATPDALSKRILDFAFGVASALDASVDCVASKVFVVTRNGALTQAERTTLKNQGVL</sequence>
<keyword evidence="2" id="KW-0717">Septation</keyword>
<accession>A0A9E6MS91</accession>
<comment type="function">
    <text evidence="4">Cell division protein that is part of the divisome complex and is recruited early to the Z-ring. Probably stimulates Z-ring formation, perhaps through the cross-linking of FtsZ protofilaments. Its function overlaps with FtsA.</text>
</comment>
<evidence type="ECO:0000313" key="6">
    <source>
        <dbReference type="EMBL" id="NHM14827.1"/>
    </source>
</evidence>
<name>A0A9E6MS91_9ACTN</name>
<evidence type="ECO:0000256" key="2">
    <source>
        <dbReference type="ARBA" id="ARBA00023210"/>
    </source>
</evidence>
<proteinExistence type="predicted"/>
<dbReference type="PANTHER" id="PTHR35798">
    <property type="entry name" value="CELL DIVISION PROTEIN SEPF"/>
    <property type="match status" value="1"/>
</dbReference>
<evidence type="ECO:0000256" key="1">
    <source>
        <dbReference type="ARBA" id="ARBA00022618"/>
    </source>
</evidence>
<organism evidence="7 9">
    <name type="scientific">Xiamenia xianingshaonis</name>
    <dbReference type="NCBI Taxonomy" id="2682776"/>
    <lineage>
        <taxon>Bacteria</taxon>
        <taxon>Bacillati</taxon>
        <taxon>Actinomycetota</taxon>
        <taxon>Coriobacteriia</taxon>
        <taxon>Eggerthellales</taxon>
        <taxon>Eggerthellaceae</taxon>
        <taxon>Xiamenia</taxon>
    </lineage>
</organism>
<keyword evidence="8" id="KW-1185">Reference proteome</keyword>
<keyword evidence="1 7" id="KW-0132">Cell division</keyword>